<evidence type="ECO:0000313" key="1">
    <source>
        <dbReference type="EMBL" id="MDD1791517.1"/>
    </source>
</evidence>
<evidence type="ECO:0000313" key="2">
    <source>
        <dbReference type="Proteomes" id="UP001149400"/>
    </source>
</evidence>
<reference evidence="1" key="1">
    <citation type="submission" date="2021-12" db="EMBL/GenBank/DDBJ databases">
        <title>Enterovibrio ZSDZ35 sp. nov. and Enterovibrio ZSDZ42 sp. nov., isolated from coastal seawater in Qingdao.</title>
        <authorList>
            <person name="Zhang P."/>
        </authorList>
    </citation>
    <scope>NUCLEOTIDE SEQUENCE</scope>
    <source>
        <strain evidence="1">ZSDZ42</strain>
    </source>
</reference>
<dbReference type="RefSeq" id="WP_274162478.1">
    <property type="nucleotide sequence ID" value="NZ_JAJUBC010000001.1"/>
</dbReference>
<accession>A0ABT5QW25</accession>
<protein>
    <submittedName>
        <fullName evidence="1">Uncharacterized protein</fullName>
    </submittedName>
</protein>
<keyword evidence="2" id="KW-1185">Reference proteome</keyword>
<name>A0ABT5QW25_9GAMM</name>
<gene>
    <name evidence="1" type="ORF">LRP50_00025</name>
</gene>
<organism evidence="1 2">
    <name type="scientific">Enterovibrio gelatinilyticus</name>
    <dbReference type="NCBI Taxonomy" id="2899819"/>
    <lineage>
        <taxon>Bacteria</taxon>
        <taxon>Pseudomonadati</taxon>
        <taxon>Pseudomonadota</taxon>
        <taxon>Gammaproteobacteria</taxon>
        <taxon>Vibrionales</taxon>
        <taxon>Vibrionaceae</taxon>
        <taxon>Enterovibrio</taxon>
    </lineage>
</organism>
<dbReference type="EMBL" id="JAJUBC010000001">
    <property type="protein sequence ID" value="MDD1791517.1"/>
    <property type="molecule type" value="Genomic_DNA"/>
</dbReference>
<sequence length="58" mass="6392">MAYLETVASSQCDTLKFEAKVTERRLTLSAMCDNAKAPEINNYLKRLAWLPAAGESNG</sequence>
<proteinExistence type="predicted"/>
<comment type="caution">
    <text evidence="1">The sequence shown here is derived from an EMBL/GenBank/DDBJ whole genome shotgun (WGS) entry which is preliminary data.</text>
</comment>
<dbReference type="Proteomes" id="UP001149400">
    <property type="component" value="Unassembled WGS sequence"/>
</dbReference>